<evidence type="ECO:0000313" key="1">
    <source>
        <dbReference type="EnsemblPlants" id="AET1Gv20374400.1"/>
    </source>
</evidence>
<proteinExistence type="predicted"/>
<sequence>DKKVHRISWEKMCDAKRDGGLGFRDPEAFNQALFAKQAWRILQCPTSLCARVLKARYFPDTTIMSATCPSGGSFTFRSILHGRDLLREGLVWRVGDGTKINIHHDNWIPRSGSMRPLGAVFVQGVTKVADLLVNTGDAWDNNRIDNMFSPGD</sequence>
<reference evidence="1" key="5">
    <citation type="journal article" date="2021" name="G3 (Bethesda)">
        <title>Aegilops tauschii genome assembly Aet v5.0 features greater sequence contiguity and improved annotation.</title>
        <authorList>
            <person name="Wang L."/>
            <person name="Zhu T."/>
            <person name="Rodriguez J.C."/>
            <person name="Deal K.R."/>
            <person name="Dubcovsky J."/>
            <person name="McGuire P.E."/>
            <person name="Lux T."/>
            <person name="Spannagl M."/>
            <person name="Mayer K.F.X."/>
            <person name="Baldrich P."/>
            <person name="Meyers B.C."/>
            <person name="Huo N."/>
            <person name="Gu Y.Q."/>
            <person name="Zhou H."/>
            <person name="Devos K.M."/>
            <person name="Bennetzen J.L."/>
            <person name="Unver T."/>
            <person name="Budak H."/>
            <person name="Gulick P.J."/>
            <person name="Galiba G."/>
            <person name="Kalapos B."/>
            <person name="Nelson D.R."/>
            <person name="Li P."/>
            <person name="You F.M."/>
            <person name="Luo M.C."/>
            <person name="Dvorak J."/>
        </authorList>
    </citation>
    <scope>NUCLEOTIDE SEQUENCE [LARGE SCALE GENOMIC DNA]</scope>
    <source>
        <strain evidence="1">cv. AL8/78</strain>
    </source>
</reference>
<reference evidence="2" key="1">
    <citation type="journal article" date="2014" name="Science">
        <title>Ancient hybridizations among the ancestral genomes of bread wheat.</title>
        <authorList>
            <consortium name="International Wheat Genome Sequencing Consortium,"/>
            <person name="Marcussen T."/>
            <person name="Sandve S.R."/>
            <person name="Heier L."/>
            <person name="Spannagl M."/>
            <person name="Pfeifer M."/>
            <person name="Jakobsen K.S."/>
            <person name="Wulff B.B."/>
            <person name="Steuernagel B."/>
            <person name="Mayer K.F."/>
            <person name="Olsen O.A."/>
        </authorList>
    </citation>
    <scope>NUCLEOTIDE SEQUENCE [LARGE SCALE GENOMIC DNA]</scope>
    <source>
        <strain evidence="2">cv. AL8/78</strain>
    </source>
</reference>
<reference evidence="2" key="2">
    <citation type="journal article" date="2017" name="Nat. Plants">
        <title>The Aegilops tauschii genome reveals multiple impacts of transposons.</title>
        <authorList>
            <person name="Zhao G."/>
            <person name="Zou C."/>
            <person name="Li K."/>
            <person name="Wang K."/>
            <person name="Li T."/>
            <person name="Gao L."/>
            <person name="Zhang X."/>
            <person name="Wang H."/>
            <person name="Yang Z."/>
            <person name="Liu X."/>
            <person name="Jiang W."/>
            <person name="Mao L."/>
            <person name="Kong X."/>
            <person name="Jiao Y."/>
            <person name="Jia J."/>
        </authorList>
    </citation>
    <scope>NUCLEOTIDE SEQUENCE [LARGE SCALE GENOMIC DNA]</scope>
    <source>
        <strain evidence="2">cv. AL8/78</strain>
    </source>
</reference>
<protein>
    <submittedName>
        <fullName evidence="1">Uncharacterized protein</fullName>
    </submittedName>
</protein>
<dbReference type="AlphaFoldDB" id="A0A452YCS4"/>
<evidence type="ECO:0000313" key="2">
    <source>
        <dbReference type="Proteomes" id="UP000015105"/>
    </source>
</evidence>
<name>A0A452YCS4_AEGTS</name>
<accession>A0A452YCS4</accession>
<dbReference type="EnsemblPlants" id="AET1Gv20374400.1">
    <property type="protein sequence ID" value="AET1Gv20374400.1"/>
    <property type="gene ID" value="AET1Gv20374400"/>
</dbReference>
<dbReference type="Proteomes" id="UP000015105">
    <property type="component" value="Chromosome 1D"/>
</dbReference>
<dbReference type="Gramene" id="AET1Gv20374400.1">
    <property type="protein sequence ID" value="AET1Gv20374400.1"/>
    <property type="gene ID" value="AET1Gv20374400"/>
</dbReference>
<reference evidence="1" key="4">
    <citation type="submission" date="2019-03" db="UniProtKB">
        <authorList>
            <consortium name="EnsemblPlants"/>
        </authorList>
    </citation>
    <scope>IDENTIFICATION</scope>
</reference>
<organism evidence="1 2">
    <name type="scientific">Aegilops tauschii subsp. strangulata</name>
    <name type="common">Goatgrass</name>
    <dbReference type="NCBI Taxonomy" id="200361"/>
    <lineage>
        <taxon>Eukaryota</taxon>
        <taxon>Viridiplantae</taxon>
        <taxon>Streptophyta</taxon>
        <taxon>Embryophyta</taxon>
        <taxon>Tracheophyta</taxon>
        <taxon>Spermatophyta</taxon>
        <taxon>Magnoliopsida</taxon>
        <taxon>Liliopsida</taxon>
        <taxon>Poales</taxon>
        <taxon>Poaceae</taxon>
        <taxon>BOP clade</taxon>
        <taxon>Pooideae</taxon>
        <taxon>Triticodae</taxon>
        <taxon>Triticeae</taxon>
        <taxon>Triticinae</taxon>
        <taxon>Aegilops</taxon>
    </lineage>
</organism>
<reference evidence="1" key="3">
    <citation type="journal article" date="2017" name="Nature">
        <title>Genome sequence of the progenitor of the wheat D genome Aegilops tauschii.</title>
        <authorList>
            <person name="Luo M.C."/>
            <person name="Gu Y.Q."/>
            <person name="Puiu D."/>
            <person name="Wang H."/>
            <person name="Twardziok S.O."/>
            <person name="Deal K.R."/>
            <person name="Huo N."/>
            <person name="Zhu T."/>
            <person name="Wang L."/>
            <person name="Wang Y."/>
            <person name="McGuire P.E."/>
            <person name="Liu S."/>
            <person name="Long H."/>
            <person name="Ramasamy R.K."/>
            <person name="Rodriguez J.C."/>
            <person name="Van S.L."/>
            <person name="Yuan L."/>
            <person name="Wang Z."/>
            <person name="Xia Z."/>
            <person name="Xiao L."/>
            <person name="Anderson O.D."/>
            <person name="Ouyang S."/>
            <person name="Liang Y."/>
            <person name="Zimin A.V."/>
            <person name="Pertea G."/>
            <person name="Qi P."/>
            <person name="Bennetzen J.L."/>
            <person name="Dai X."/>
            <person name="Dawson M.W."/>
            <person name="Muller H.G."/>
            <person name="Kugler K."/>
            <person name="Rivarola-Duarte L."/>
            <person name="Spannagl M."/>
            <person name="Mayer K.F.X."/>
            <person name="Lu F.H."/>
            <person name="Bevan M.W."/>
            <person name="Leroy P."/>
            <person name="Li P."/>
            <person name="You F.M."/>
            <person name="Sun Q."/>
            <person name="Liu Z."/>
            <person name="Lyons E."/>
            <person name="Wicker T."/>
            <person name="Salzberg S.L."/>
            <person name="Devos K.M."/>
            <person name="Dvorak J."/>
        </authorList>
    </citation>
    <scope>NUCLEOTIDE SEQUENCE [LARGE SCALE GENOMIC DNA]</scope>
    <source>
        <strain evidence="1">cv. AL8/78</strain>
    </source>
</reference>
<keyword evidence="2" id="KW-1185">Reference proteome</keyword>
<dbReference type="STRING" id="200361.A0A452YCS4"/>